<dbReference type="GO" id="GO:0016779">
    <property type="term" value="F:nucleotidyltransferase activity"/>
    <property type="evidence" value="ECO:0007669"/>
    <property type="project" value="InterPro"/>
</dbReference>
<organism evidence="2 3">
    <name type="scientific">Acidithiobacillus thiooxidans ATCC 19377</name>
    <dbReference type="NCBI Taxonomy" id="637390"/>
    <lineage>
        <taxon>Bacteria</taxon>
        <taxon>Pseudomonadati</taxon>
        <taxon>Pseudomonadota</taxon>
        <taxon>Acidithiobacillia</taxon>
        <taxon>Acidithiobacillales</taxon>
        <taxon>Acidithiobacillaceae</taxon>
        <taxon>Acidithiobacillus</taxon>
    </lineage>
</organism>
<dbReference type="InterPro" id="IPR043519">
    <property type="entry name" value="NT_sf"/>
</dbReference>
<sequence length="149" mass="16760">MISSEVRQWLNQGQARIRETVNAASDCRMSAAKTLLVPALIKRIGSTRIWVFGSVARREATENSDIDIFVECDGTVAQLPWSKRQDAISDLLKMVRKQGFTWGCDIIVWSTEEVRLGTKISEPMIETIKKEGVLIYERPGKNTAVYSVV</sequence>
<dbReference type="GeneID" id="60697074"/>
<dbReference type="KEGG" id="atx:GCD22_02839"/>
<dbReference type="Pfam" id="PF01909">
    <property type="entry name" value="NTP_transf_2"/>
    <property type="match status" value="1"/>
</dbReference>
<gene>
    <name evidence="2" type="ORF">GCD22_02839</name>
</gene>
<dbReference type="CDD" id="cd05403">
    <property type="entry name" value="NT_KNTase_like"/>
    <property type="match status" value="1"/>
</dbReference>
<dbReference type="SUPFAM" id="SSF81301">
    <property type="entry name" value="Nucleotidyltransferase"/>
    <property type="match status" value="1"/>
</dbReference>
<protein>
    <recommendedName>
        <fullName evidence="1">Polymerase nucleotidyl transferase domain-containing protein</fullName>
    </recommendedName>
</protein>
<dbReference type="EMBL" id="CP045571">
    <property type="protein sequence ID" value="QFX96978.1"/>
    <property type="molecule type" value="Genomic_DNA"/>
</dbReference>
<evidence type="ECO:0000313" key="2">
    <source>
        <dbReference type="EMBL" id="QFX96978.1"/>
    </source>
</evidence>
<dbReference type="AlphaFoldDB" id="A0A5P9XT75"/>
<evidence type="ECO:0000259" key="1">
    <source>
        <dbReference type="Pfam" id="PF01909"/>
    </source>
</evidence>
<accession>A0A5P9XT75</accession>
<evidence type="ECO:0000313" key="3">
    <source>
        <dbReference type="Proteomes" id="UP000363590"/>
    </source>
</evidence>
<reference evidence="2 3" key="1">
    <citation type="submission" date="2019-10" db="EMBL/GenBank/DDBJ databases">
        <authorList>
            <person name="Wang R."/>
        </authorList>
    </citation>
    <scope>NUCLEOTIDE SEQUENCE [LARGE SCALE GENOMIC DNA]</scope>
    <source>
        <strain evidence="2 3">ATCC 19377</strain>
    </source>
</reference>
<dbReference type="Gene3D" id="3.30.460.10">
    <property type="entry name" value="Beta Polymerase, domain 2"/>
    <property type="match status" value="1"/>
</dbReference>
<dbReference type="RefSeq" id="WP_170286749.1">
    <property type="nucleotide sequence ID" value="NZ_CP045571.1"/>
</dbReference>
<feature type="domain" description="Polymerase nucleotidyl transferase" evidence="1">
    <location>
        <begin position="42"/>
        <end position="84"/>
    </location>
</feature>
<dbReference type="InterPro" id="IPR002934">
    <property type="entry name" value="Polymerase_NTP_transf_dom"/>
</dbReference>
<name>A0A5P9XT75_ACITH</name>
<proteinExistence type="predicted"/>
<dbReference type="Proteomes" id="UP000363590">
    <property type="component" value="Chromosome"/>
</dbReference>